<dbReference type="Pfam" id="PF02954">
    <property type="entry name" value="HTH_8"/>
    <property type="match status" value="1"/>
</dbReference>
<organism evidence="2 3">
    <name type="scientific">Desulfofundulus salinus</name>
    <dbReference type="NCBI Taxonomy" id="2419843"/>
    <lineage>
        <taxon>Bacteria</taxon>
        <taxon>Bacillati</taxon>
        <taxon>Bacillota</taxon>
        <taxon>Clostridia</taxon>
        <taxon>Eubacteriales</taxon>
        <taxon>Peptococcaceae</taxon>
        <taxon>Desulfofundulus</taxon>
    </lineage>
</organism>
<dbReference type="EMBL" id="RBWE01000001">
    <property type="protein sequence ID" value="RKO66195.1"/>
    <property type="molecule type" value="Genomic_DNA"/>
</dbReference>
<protein>
    <recommendedName>
        <fullName evidence="1">DNA binding HTH domain-containing protein</fullName>
    </recommendedName>
</protein>
<accession>A0A494WZ95</accession>
<dbReference type="OrthoDB" id="1669674at2"/>
<evidence type="ECO:0000313" key="3">
    <source>
        <dbReference type="Proteomes" id="UP000271256"/>
    </source>
</evidence>
<evidence type="ECO:0000259" key="1">
    <source>
        <dbReference type="Pfam" id="PF02954"/>
    </source>
</evidence>
<dbReference type="SUPFAM" id="SSF46689">
    <property type="entry name" value="Homeodomain-like"/>
    <property type="match status" value="1"/>
</dbReference>
<name>A0A494WZ95_9FIRM</name>
<dbReference type="Proteomes" id="UP000271256">
    <property type="component" value="Unassembled WGS sequence"/>
</dbReference>
<dbReference type="InterPro" id="IPR009057">
    <property type="entry name" value="Homeodomain-like_sf"/>
</dbReference>
<gene>
    <name evidence="2" type="ORF">D7024_04050</name>
</gene>
<comment type="caution">
    <text evidence="2">The sequence shown here is derived from an EMBL/GenBank/DDBJ whole genome shotgun (WGS) entry which is preliminary data.</text>
</comment>
<reference evidence="2 3" key="1">
    <citation type="submission" date="2018-10" db="EMBL/GenBank/DDBJ databases">
        <authorList>
            <person name="Grouzdev D.S."/>
            <person name="Krutkina M.S."/>
            <person name="Tourova T.P."/>
            <person name="Nazina T.N."/>
        </authorList>
    </citation>
    <scope>NUCLEOTIDE SEQUENCE [LARGE SCALE GENOMIC DNA]</scope>
    <source>
        <strain evidence="2 3">435</strain>
    </source>
</reference>
<dbReference type="GO" id="GO:0043565">
    <property type="term" value="F:sequence-specific DNA binding"/>
    <property type="evidence" value="ECO:0007669"/>
    <property type="project" value="InterPro"/>
</dbReference>
<sequence length="57" mass="6501">MEKEAIISALEHFGWNEQGKTKAAQALGISRATIYRKIAKYNLLPPTAREETLTRKR</sequence>
<dbReference type="PRINTS" id="PR01590">
    <property type="entry name" value="HTHFIS"/>
</dbReference>
<feature type="domain" description="DNA binding HTH" evidence="1">
    <location>
        <begin position="1"/>
        <end position="41"/>
    </location>
</feature>
<proteinExistence type="predicted"/>
<dbReference type="Gene3D" id="1.10.10.60">
    <property type="entry name" value="Homeodomain-like"/>
    <property type="match status" value="1"/>
</dbReference>
<dbReference type="InterPro" id="IPR002197">
    <property type="entry name" value="HTH_Fis"/>
</dbReference>
<keyword evidence="3" id="KW-1185">Reference proteome</keyword>
<evidence type="ECO:0000313" key="2">
    <source>
        <dbReference type="EMBL" id="RKO66195.1"/>
    </source>
</evidence>
<dbReference type="AlphaFoldDB" id="A0A494WZ95"/>